<dbReference type="GO" id="GO:0016747">
    <property type="term" value="F:acyltransferase activity, transferring groups other than amino-acyl groups"/>
    <property type="evidence" value="ECO:0007669"/>
    <property type="project" value="InterPro"/>
</dbReference>
<evidence type="ECO:0000256" key="1">
    <source>
        <dbReference type="ARBA" id="ARBA00022679"/>
    </source>
</evidence>
<organism evidence="4 5">
    <name type="scientific">Halomicrobium mukohataei</name>
    <dbReference type="NCBI Taxonomy" id="57705"/>
    <lineage>
        <taxon>Archaea</taxon>
        <taxon>Methanobacteriati</taxon>
        <taxon>Methanobacteriota</taxon>
        <taxon>Stenosarchaea group</taxon>
        <taxon>Halobacteria</taxon>
        <taxon>Halobacteriales</taxon>
        <taxon>Haloarculaceae</taxon>
        <taxon>Halomicrobium</taxon>
    </lineage>
</organism>
<evidence type="ECO:0000259" key="3">
    <source>
        <dbReference type="PROSITE" id="PS51186"/>
    </source>
</evidence>
<protein>
    <submittedName>
        <fullName evidence="4">GNAT family N-acetyltransferase</fullName>
    </submittedName>
</protein>
<dbReference type="KEGG" id="halz:E5139_06320"/>
<dbReference type="AlphaFoldDB" id="A0A4D6KBI1"/>
<dbReference type="CDD" id="cd04301">
    <property type="entry name" value="NAT_SF"/>
    <property type="match status" value="1"/>
</dbReference>
<keyword evidence="2" id="KW-0012">Acyltransferase</keyword>
<reference evidence="4 5" key="2">
    <citation type="submission" date="2019-04" db="EMBL/GenBank/DDBJ databases">
        <authorList>
            <person name="Yang S."/>
            <person name="Wei W."/>
        </authorList>
    </citation>
    <scope>NUCLEOTIDE SEQUENCE [LARGE SCALE GENOMIC DNA]</scope>
    <source>
        <strain evidence="5">ZP60</strain>
    </source>
</reference>
<dbReference type="SUPFAM" id="SSF55729">
    <property type="entry name" value="Acyl-CoA N-acyltransferases (Nat)"/>
    <property type="match status" value="1"/>
</dbReference>
<dbReference type="GeneID" id="42178534"/>
<dbReference type="Gene3D" id="3.40.630.30">
    <property type="match status" value="1"/>
</dbReference>
<dbReference type="InterPro" id="IPR000182">
    <property type="entry name" value="GNAT_dom"/>
</dbReference>
<dbReference type="InterPro" id="IPR050832">
    <property type="entry name" value="Bact_Acetyltransf"/>
</dbReference>
<sequence>MSDGHVRPAEHDDISAIQRVARETWHAAYDPVLGPEAVDATVEEWYAESVVADGIANDATAYLVAVDDGVVGYAFGGQIEADLAGLSAIYVQPDRWGAGIGHRLFVALTDRLRERGPERLQIRVLAANDRARTFYERHGATLADRQQITLAEVPVDKVTYERPL</sequence>
<accession>A0A4D6KBI1</accession>
<dbReference type="Proteomes" id="UP000297053">
    <property type="component" value="Chromosome"/>
</dbReference>
<keyword evidence="1 4" id="KW-0808">Transferase</keyword>
<reference evidence="4 5" key="1">
    <citation type="submission" date="2019-04" db="EMBL/GenBank/DDBJ databases">
        <title>Complete genome sequence of Arthrobacter sp. ZXY-2 associated with effective atrazine degradation and salt adaptation.</title>
        <authorList>
            <person name="Zhao X."/>
        </authorList>
    </citation>
    <scope>NUCLEOTIDE SEQUENCE [LARGE SCALE GENOMIC DNA]</scope>
    <source>
        <strain evidence="5">ZP60</strain>
    </source>
</reference>
<dbReference type="Pfam" id="PF00583">
    <property type="entry name" value="Acetyltransf_1"/>
    <property type="match status" value="1"/>
</dbReference>
<dbReference type="InterPro" id="IPR016181">
    <property type="entry name" value="Acyl_CoA_acyltransferase"/>
</dbReference>
<dbReference type="OMA" id="TARESWH"/>
<gene>
    <name evidence="4" type="ORF">E5139_06320</name>
</gene>
<name>A0A4D6KBI1_9EURY</name>
<evidence type="ECO:0000256" key="2">
    <source>
        <dbReference type="ARBA" id="ARBA00023315"/>
    </source>
</evidence>
<proteinExistence type="predicted"/>
<dbReference type="EMBL" id="CP039375">
    <property type="protein sequence ID" value="QCD65274.1"/>
    <property type="molecule type" value="Genomic_DNA"/>
</dbReference>
<evidence type="ECO:0000313" key="5">
    <source>
        <dbReference type="Proteomes" id="UP000297053"/>
    </source>
</evidence>
<dbReference type="PANTHER" id="PTHR43877">
    <property type="entry name" value="AMINOALKYLPHOSPHONATE N-ACETYLTRANSFERASE-RELATED-RELATED"/>
    <property type="match status" value="1"/>
</dbReference>
<evidence type="ECO:0000313" key="4">
    <source>
        <dbReference type="EMBL" id="QCD65274.1"/>
    </source>
</evidence>
<dbReference type="RefSeq" id="WP_015761614.1">
    <property type="nucleotide sequence ID" value="NZ_CP039375.1"/>
</dbReference>
<dbReference type="PROSITE" id="PS51186">
    <property type="entry name" value="GNAT"/>
    <property type="match status" value="1"/>
</dbReference>
<feature type="domain" description="N-acetyltransferase" evidence="3">
    <location>
        <begin position="4"/>
        <end position="164"/>
    </location>
</feature>